<comment type="similarity">
    <text evidence="1">Belongs to the carotenoid oxygenase family.</text>
</comment>
<feature type="binding site" evidence="5">
    <location>
        <position position="185"/>
    </location>
    <ligand>
        <name>Fe cation</name>
        <dbReference type="ChEBI" id="CHEBI:24875"/>
        <note>catalytic</note>
    </ligand>
</feature>
<organism evidence="6 7">
    <name type="scientific">Clytia hemisphaerica</name>
    <dbReference type="NCBI Taxonomy" id="252671"/>
    <lineage>
        <taxon>Eukaryota</taxon>
        <taxon>Metazoa</taxon>
        <taxon>Cnidaria</taxon>
        <taxon>Hydrozoa</taxon>
        <taxon>Hydroidolina</taxon>
        <taxon>Leptothecata</taxon>
        <taxon>Obeliida</taxon>
        <taxon>Clytiidae</taxon>
        <taxon>Clytia</taxon>
    </lineage>
</organism>
<evidence type="ECO:0000256" key="5">
    <source>
        <dbReference type="PIRSR" id="PIRSR604294-1"/>
    </source>
</evidence>
<evidence type="ECO:0000256" key="3">
    <source>
        <dbReference type="ARBA" id="ARBA00023002"/>
    </source>
</evidence>
<accession>A0A7M5URK3</accession>
<feature type="binding site" evidence="5">
    <location>
        <position position="236"/>
    </location>
    <ligand>
        <name>Fe cation</name>
        <dbReference type="ChEBI" id="CHEBI:24875"/>
        <note>catalytic</note>
    </ligand>
</feature>
<keyword evidence="2 5" id="KW-0479">Metal-binding</keyword>
<dbReference type="GO" id="GO:0016121">
    <property type="term" value="P:carotene catabolic process"/>
    <property type="evidence" value="ECO:0007669"/>
    <property type="project" value="TreeGrafter"/>
</dbReference>
<dbReference type="RefSeq" id="XP_066913366.1">
    <property type="nucleotide sequence ID" value="XM_067057265.1"/>
</dbReference>
<evidence type="ECO:0000256" key="2">
    <source>
        <dbReference type="ARBA" id="ARBA00022723"/>
    </source>
</evidence>
<comment type="cofactor">
    <cofactor evidence="5">
        <name>Fe(2+)</name>
        <dbReference type="ChEBI" id="CHEBI:29033"/>
    </cofactor>
    <text evidence="5">Binds 1 Fe(2+) ion per subunit.</text>
</comment>
<name>A0A7M5URK3_9CNID</name>
<feature type="binding site" evidence="5">
    <location>
        <position position="491"/>
    </location>
    <ligand>
        <name>Fe cation</name>
        <dbReference type="ChEBI" id="CHEBI:24875"/>
        <note>catalytic</note>
    </ligand>
</feature>
<evidence type="ECO:0000256" key="4">
    <source>
        <dbReference type="ARBA" id="ARBA00023004"/>
    </source>
</evidence>
<dbReference type="InterPro" id="IPR004294">
    <property type="entry name" value="Carotenoid_Oase"/>
</dbReference>
<dbReference type="GO" id="GO:0010436">
    <property type="term" value="F:carotenoid dioxygenase activity"/>
    <property type="evidence" value="ECO:0007669"/>
    <property type="project" value="TreeGrafter"/>
</dbReference>
<protein>
    <submittedName>
        <fullName evidence="6">Uncharacterized protein</fullName>
    </submittedName>
</protein>
<dbReference type="Pfam" id="PF03055">
    <property type="entry name" value="RPE65"/>
    <property type="match status" value="1"/>
</dbReference>
<dbReference type="OrthoDB" id="1069523at2759"/>
<dbReference type="EnsemblMetazoa" id="CLYHEMT001474.2">
    <property type="protein sequence ID" value="CLYHEMP001474.2"/>
    <property type="gene ID" value="CLYHEMG001474"/>
</dbReference>
<keyword evidence="4 5" id="KW-0408">Iron</keyword>
<dbReference type="AlphaFoldDB" id="A0A7M5URK3"/>
<feature type="binding site" evidence="5">
    <location>
        <position position="309"/>
    </location>
    <ligand>
        <name>Fe cation</name>
        <dbReference type="ChEBI" id="CHEBI:24875"/>
        <note>catalytic</note>
    </ligand>
</feature>
<keyword evidence="3" id="KW-0560">Oxidoreductase</keyword>
<evidence type="ECO:0000256" key="1">
    <source>
        <dbReference type="ARBA" id="ARBA00006787"/>
    </source>
</evidence>
<dbReference type="PANTHER" id="PTHR10543">
    <property type="entry name" value="BETA-CAROTENE DIOXYGENASE"/>
    <property type="match status" value="1"/>
</dbReference>
<dbReference type="Proteomes" id="UP000594262">
    <property type="component" value="Unplaced"/>
</dbReference>
<reference evidence="6" key="1">
    <citation type="submission" date="2021-01" db="UniProtKB">
        <authorList>
            <consortium name="EnsemblMetazoa"/>
        </authorList>
    </citation>
    <scope>IDENTIFICATION</scope>
</reference>
<sequence length="511" mass="58986">MTTSESINPNIIKKGWQNQEEYSYWVPECDIEGVVPSDLHGTFIRNGPGLNEVYGKKLKHAIDGDGMVCKVSIVDGKVHFCSKFVKSKHRRKEQEERKFIYPGQMGTRNESKIKDTIGAISSLATGNPSAIIFRNPSNTNAFYWGRKILALYETHLPHSLDPYTLETLGLDNLGGNLKLGNCAVHFRIDPHTKRLVLFSLRPGLQKLPSLVIYEFDEKWNLTKEMKLHIPFLNYAHDFLLFPDYYLFHITPFTHVSMWGAMKILGGWESPGESMRHYPSLPSQFVVIPRNAKSESDVMKIDTCRYHIFHYGTCQQLSKTKLSFNTICMDEKFNMNFTNYWLSNMDISPGYPFQFELDLETLKGTHKRIDTCCAEFPTSHPYRNGMKGTRYIYLMASDRKEHLPFRDVVKIDTATSKKTVWYSDGIIGEPCFIPKYGYQSTYKGDEDEGYVIVQLYHFQTHKTHFCILDAKHVERGPIARIKLQHHVPYGFHGSFTPEVFLFERLPTLKAKL</sequence>
<proteinExistence type="inferred from homology"/>
<dbReference type="PANTHER" id="PTHR10543:SF89">
    <property type="entry name" value="CAROTENOID 9,10(9',10')-CLEAVAGE DIOXYGENASE 1"/>
    <property type="match status" value="1"/>
</dbReference>
<dbReference type="GeneID" id="136800618"/>
<dbReference type="GO" id="GO:0046872">
    <property type="term" value="F:metal ion binding"/>
    <property type="evidence" value="ECO:0007669"/>
    <property type="project" value="UniProtKB-KW"/>
</dbReference>
<keyword evidence="7" id="KW-1185">Reference proteome</keyword>
<evidence type="ECO:0000313" key="6">
    <source>
        <dbReference type="EnsemblMetazoa" id="CLYHEMP001474.2"/>
    </source>
</evidence>
<evidence type="ECO:0000313" key="7">
    <source>
        <dbReference type="Proteomes" id="UP000594262"/>
    </source>
</evidence>